<reference evidence="2 3" key="1">
    <citation type="submission" date="2016-02" db="EMBL/GenBank/DDBJ databases">
        <title>Genome sequence of Clostridium tepidiprofundi DSM 19306.</title>
        <authorList>
            <person name="Poehlein A."/>
            <person name="Daniel R."/>
        </authorList>
    </citation>
    <scope>NUCLEOTIDE SEQUENCE [LARGE SCALE GENOMIC DNA]</scope>
    <source>
        <strain evidence="2 3">DSM 19306</strain>
    </source>
</reference>
<dbReference type="STRING" id="1121338.CLTEP_02650"/>
<dbReference type="RefSeq" id="WP_066821355.1">
    <property type="nucleotide sequence ID" value="NZ_LTBA01000001.1"/>
</dbReference>
<dbReference type="AlphaFoldDB" id="A0A151B809"/>
<proteinExistence type="predicted"/>
<dbReference type="PATRIC" id="fig|1121338.3.peg.269"/>
<dbReference type="Pfam" id="PF10552">
    <property type="entry name" value="ORF6C"/>
    <property type="match status" value="1"/>
</dbReference>
<accession>A0A151B809</accession>
<dbReference type="Proteomes" id="UP000075531">
    <property type="component" value="Unassembled WGS sequence"/>
</dbReference>
<sequence length="243" mass="28521">MSNLVNIFNKDGQLVVTSRQVEKDFGKRHSDVLEKIDKLIKEIQPTEKSVRYFIPGKYKDNKGEMRKEYLLTRDGFSLLVMGFTGAKALEWKLKYIEAFNKMEQKLKEQKQLSPIQELKLHYQVLETHEEKLTEIDNRVENLENNMTIDFGQQKILGDIAKRKAVQALGGKNASAYKNKGIRTKVFSKVWKDFKDYFGINSYRNTPRKDFDKAKEHLENWQVQGKLLREIEECNNQVNIEEVI</sequence>
<protein>
    <submittedName>
        <fullName evidence="2">ORF6C domain protein</fullName>
    </submittedName>
</protein>
<organism evidence="2 3">
    <name type="scientific">Clostridium tepidiprofundi DSM 19306</name>
    <dbReference type="NCBI Taxonomy" id="1121338"/>
    <lineage>
        <taxon>Bacteria</taxon>
        <taxon>Bacillati</taxon>
        <taxon>Bacillota</taxon>
        <taxon>Clostridia</taxon>
        <taxon>Eubacteriales</taxon>
        <taxon>Clostridiaceae</taxon>
        <taxon>Clostridium</taxon>
    </lineage>
</organism>
<keyword evidence="3" id="KW-1185">Reference proteome</keyword>
<evidence type="ECO:0000259" key="1">
    <source>
        <dbReference type="Pfam" id="PF10552"/>
    </source>
</evidence>
<comment type="caution">
    <text evidence="2">The sequence shown here is derived from an EMBL/GenBank/DDBJ whole genome shotgun (WGS) entry which is preliminary data.</text>
</comment>
<dbReference type="OrthoDB" id="9812611at2"/>
<dbReference type="InterPro" id="IPR018878">
    <property type="entry name" value="ORF6C_dom"/>
</dbReference>
<evidence type="ECO:0000313" key="2">
    <source>
        <dbReference type="EMBL" id="KYH35872.1"/>
    </source>
</evidence>
<dbReference type="Pfam" id="PF09669">
    <property type="entry name" value="Phage_pRha"/>
    <property type="match status" value="1"/>
</dbReference>
<dbReference type="EMBL" id="LTBA01000001">
    <property type="protein sequence ID" value="KYH35872.1"/>
    <property type="molecule type" value="Genomic_DNA"/>
</dbReference>
<dbReference type="InterPro" id="IPR014054">
    <property type="entry name" value="Phage_regulatory_Rha"/>
</dbReference>
<name>A0A151B809_9CLOT</name>
<dbReference type="NCBIfam" id="TIGR02681">
    <property type="entry name" value="phage_pRha"/>
    <property type="match status" value="1"/>
</dbReference>
<evidence type="ECO:0000313" key="3">
    <source>
        <dbReference type="Proteomes" id="UP000075531"/>
    </source>
</evidence>
<feature type="domain" description="ORF6C" evidence="1">
    <location>
        <begin position="118"/>
        <end position="230"/>
    </location>
</feature>
<gene>
    <name evidence="2" type="ORF">CLTEP_02650</name>
</gene>